<dbReference type="InterPro" id="IPR016181">
    <property type="entry name" value="Acyl_CoA_acyltransferase"/>
</dbReference>
<dbReference type="PANTHER" id="PTHR39322:SF1">
    <property type="entry name" value="ISOVALERYL-HOMOSERINE LACTONE SYNTHASE"/>
    <property type="match status" value="1"/>
</dbReference>
<name>A0ABW3SZQ0_9CAUL</name>
<reference evidence="7" key="1">
    <citation type="journal article" date="2019" name="Int. J. Syst. Evol. Microbiol.">
        <title>The Global Catalogue of Microorganisms (GCM) 10K type strain sequencing project: providing services to taxonomists for standard genome sequencing and annotation.</title>
        <authorList>
            <consortium name="The Broad Institute Genomics Platform"/>
            <consortium name="The Broad Institute Genome Sequencing Center for Infectious Disease"/>
            <person name="Wu L."/>
            <person name="Ma J."/>
        </authorList>
    </citation>
    <scope>NUCLEOTIDE SEQUENCE [LARGE SCALE GENOMIC DNA]</scope>
    <source>
        <strain evidence="7">CCUG 55074</strain>
    </source>
</reference>
<sequence>MIHVVTAANRGFYEPQLEAMHRLRRELFIVGRGWDLEERDGGEYDRSDDERAIYLLMLDQDARLLCGMRLRPTDDWSVLTDALPHLVMGDAARLKRPDIWEMTRHVSIGLGATAPEARRRSAEIRVAMTELALRDGISQFVGAMDTGLLGPATQGWIRLKAAGLPQPYPEGGSGLGFTIPVSEGLLADLRRDFACPVPIAFELDARSPLSARPIAELEIRSRARQGADGYPPSLAPVWAPCFAVEGAA</sequence>
<dbReference type="Proteomes" id="UP001597216">
    <property type="component" value="Unassembled WGS sequence"/>
</dbReference>
<dbReference type="SUPFAM" id="SSF55729">
    <property type="entry name" value="Acyl-CoA N-acyltransferases (Nat)"/>
    <property type="match status" value="1"/>
</dbReference>
<dbReference type="Pfam" id="PF00765">
    <property type="entry name" value="Autoind_synth"/>
    <property type="match status" value="1"/>
</dbReference>
<keyword evidence="1 5" id="KW-0673">Quorum sensing</keyword>
<keyword evidence="2" id="KW-0808">Transferase</keyword>
<gene>
    <name evidence="6" type="ORF">ACFQ27_05865</name>
</gene>
<keyword evidence="7" id="KW-1185">Reference proteome</keyword>
<dbReference type="PROSITE" id="PS51187">
    <property type="entry name" value="AUTOINDUCER_SYNTH_2"/>
    <property type="match status" value="1"/>
</dbReference>
<protein>
    <submittedName>
        <fullName evidence="6">Acyl-homoserine-lactone synthase</fullName>
    </submittedName>
</protein>
<evidence type="ECO:0000256" key="4">
    <source>
        <dbReference type="ARBA" id="ARBA00022929"/>
    </source>
</evidence>
<dbReference type="PANTHER" id="PTHR39322">
    <property type="entry name" value="ACYL-HOMOSERINE-LACTONE SYNTHASE"/>
    <property type="match status" value="1"/>
</dbReference>
<evidence type="ECO:0000256" key="5">
    <source>
        <dbReference type="PROSITE-ProRule" id="PRU00533"/>
    </source>
</evidence>
<dbReference type="EMBL" id="JBHTLQ010000009">
    <property type="protein sequence ID" value="MFD1190101.1"/>
    <property type="molecule type" value="Genomic_DNA"/>
</dbReference>
<keyword evidence="4 5" id="KW-0071">Autoinducer synthesis</keyword>
<comment type="similarity">
    <text evidence="5">Belongs to the autoinducer synthase family.</text>
</comment>
<dbReference type="Gene3D" id="3.40.630.30">
    <property type="match status" value="1"/>
</dbReference>
<comment type="caution">
    <text evidence="6">The sequence shown here is derived from an EMBL/GenBank/DDBJ whole genome shotgun (WGS) entry which is preliminary data.</text>
</comment>
<evidence type="ECO:0000313" key="7">
    <source>
        <dbReference type="Proteomes" id="UP001597216"/>
    </source>
</evidence>
<evidence type="ECO:0000256" key="3">
    <source>
        <dbReference type="ARBA" id="ARBA00022691"/>
    </source>
</evidence>
<keyword evidence="3" id="KW-0949">S-adenosyl-L-methionine</keyword>
<organism evidence="6 7">
    <name type="scientific">Phenylobacterium conjunctum</name>
    <dbReference type="NCBI Taxonomy" id="1298959"/>
    <lineage>
        <taxon>Bacteria</taxon>
        <taxon>Pseudomonadati</taxon>
        <taxon>Pseudomonadota</taxon>
        <taxon>Alphaproteobacteria</taxon>
        <taxon>Caulobacterales</taxon>
        <taxon>Caulobacteraceae</taxon>
        <taxon>Phenylobacterium</taxon>
    </lineage>
</organism>
<accession>A0ABW3SZQ0</accession>
<evidence type="ECO:0000256" key="1">
    <source>
        <dbReference type="ARBA" id="ARBA00022654"/>
    </source>
</evidence>
<dbReference type="InterPro" id="IPR001690">
    <property type="entry name" value="Autoind_synthase"/>
</dbReference>
<evidence type="ECO:0000313" key="6">
    <source>
        <dbReference type="EMBL" id="MFD1190101.1"/>
    </source>
</evidence>
<proteinExistence type="inferred from homology"/>
<dbReference type="RefSeq" id="WP_377352947.1">
    <property type="nucleotide sequence ID" value="NZ_JBHTLQ010000009.1"/>
</dbReference>
<evidence type="ECO:0000256" key="2">
    <source>
        <dbReference type="ARBA" id="ARBA00022679"/>
    </source>
</evidence>